<reference evidence="2" key="2">
    <citation type="submission" date="2015-06" db="UniProtKB">
        <authorList>
            <consortium name="EnsemblProtists"/>
        </authorList>
    </citation>
    <scope>IDENTIFICATION</scope>
    <source>
        <strain evidence="2">Pr102</strain>
    </source>
</reference>
<evidence type="ECO:0000313" key="3">
    <source>
        <dbReference type="Proteomes" id="UP000005238"/>
    </source>
</evidence>
<dbReference type="InParanoid" id="H3GNS2"/>
<evidence type="ECO:0000256" key="1">
    <source>
        <dbReference type="SAM" id="MobiDB-lite"/>
    </source>
</evidence>
<name>H3GNS2_PHYRM</name>
<dbReference type="eggNOG" id="KOG2123">
    <property type="taxonomic scope" value="Eukaryota"/>
</dbReference>
<dbReference type="EMBL" id="DS566027">
    <property type="status" value="NOT_ANNOTATED_CDS"/>
    <property type="molecule type" value="Genomic_DNA"/>
</dbReference>
<dbReference type="Gene3D" id="3.80.10.10">
    <property type="entry name" value="Ribonuclease Inhibitor"/>
    <property type="match status" value="1"/>
</dbReference>
<dbReference type="PANTHER" id="PTHR46759:SF1">
    <property type="entry name" value="LEUCINE-RICH REPEAT-CONTAINING PROTEIN 72"/>
    <property type="match status" value="1"/>
</dbReference>
<evidence type="ECO:0008006" key="4">
    <source>
        <dbReference type="Google" id="ProtNLM"/>
    </source>
</evidence>
<accession>H3GNS2</accession>
<dbReference type="VEuPathDB" id="FungiDB:KRP22_5119"/>
<dbReference type="PANTHER" id="PTHR46759">
    <property type="entry name" value="LEUCINE-RICH REPEAT-CONTAINING PROTEIN 72"/>
    <property type="match status" value="1"/>
</dbReference>
<reference evidence="3" key="1">
    <citation type="journal article" date="2006" name="Science">
        <title>Phytophthora genome sequences uncover evolutionary origins and mechanisms of pathogenesis.</title>
        <authorList>
            <person name="Tyler B.M."/>
            <person name="Tripathy S."/>
            <person name="Zhang X."/>
            <person name="Dehal P."/>
            <person name="Jiang R.H."/>
            <person name="Aerts A."/>
            <person name="Arredondo F.D."/>
            <person name="Baxter L."/>
            <person name="Bensasson D."/>
            <person name="Beynon J.L."/>
            <person name="Chapman J."/>
            <person name="Damasceno C.M."/>
            <person name="Dorrance A.E."/>
            <person name="Dou D."/>
            <person name="Dickerman A.W."/>
            <person name="Dubchak I.L."/>
            <person name="Garbelotto M."/>
            <person name="Gijzen M."/>
            <person name="Gordon S.G."/>
            <person name="Govers F."/>
            <person name="Grunwald N.J."/>
            <person name="Huang W."/>
            <person name="Ivors K.L."/>
            <person name="Jones R.W."/>
            <person name="Kamoun S."/>
            <person name="Krampis K."/>
            <person name="Lamour K.H."/>
            <person name="Lee M.K."/>
            <person name="McDonald W.H."/>
            <person name="Medina M."/>
            <person name="Meijer H.J."/>
            <person name="Nordberg E.K."/>
            <person name="Maclean D.J."/>
            <person name="Ospina-Giraldo M.D."/>
            <person name="Morris P.F."/>
            <person name="Phuntumart V."/>
            <person name="Putnam N.H."/>
            <person name="Rash S."/>
            <person name="Rose J.K."/>
            <person name="Sakihama Y."/>
            <person name="Salamov A.A."/>
            <person name="Savidor A."/>
            <person name="Scheuring C.F."/>
            <person name="Smith B.M."/>
            <person name="Sobral B.W."/>
            <person name="Terry A."/>
            <person name="Torto-Alalibo T.A."/>
            <person name="Win J."/>
            <person name="Xu Z."/>
            <person name="Zhang H."/>
            <person name="Grigoriev I.V."/>
            <person name="Rokhsar D.S."/>
            <person name="Boore J.L."/>
        </authorList>
    </citation>
    <scope>NUCLEOTIDE SEQUENCE [LARGE SCALE GENOMIC DNA]</scope>
    <source>
        <strain evidence="3">Pr102</strain>
    </source>
</reference>
<evidence type="ECO:0000313" key="2">
    <source>
        <dbReference type="EnsemblProtists" id="Phyra78279"/>
    </source>
</evidence>
<dbReference type="EnsemblProtists" id="Phyra78279">
    <property type="protein sequence ID" value="Phyra78279"/>
    <property type="gene ID" value="Phyra78279"/>
</dbReference>
<sequence>MADAPSYSRQFVLRQPPTATKALAVDNPNAKKRCRPKDTPNASSHKTLVDAFKQHGTRLCDGSRLNAVGKGIYVLGRVPSTVCAGVTALYLSQNNLRSLAGVEQFAAVRLLSVGGNLVASDKEVIRLTELPQLRNLNLMGNPLCDGPNYRLRVVAVLTKLQVLDNSDVTKKEREAAPHVIAKDNALRAMVMQNHFDIHKLQRIAKLISLHKEFYGRVMAGVAAGRFDRVPSPSDVACKVQLLLRLWRYEDALSEQEQEALQVQMLTIVIRTHAKLADHPKVKAKEYLLKLAKASSPRVQRQDGALNDIKQRCAAWEEAMREEPQRDGGISQRTAIDGPEAAK</sequence>
<dbReference type="InterPro" id="IPR032675">
    <property type="entry name" value="LRR_dom_sf"/>
</dbReference>
<feature type="region of interest" description="Disordered" evidence="1">
    <location>
        <begin position="319"/>
        <end position="342"/>
    </location>
</feature>
<dbReference type="Proteomes" id="UP000005238">
    <property type="component" value="Unassembled WGS sequence"/>
</dbReference>
<keyword evidence="3" id="KW-1185">Reference proteome</keyword>
<dbReference type="VEuPathDB" id="FungiDB:KRP23_5738"/>
<organism evidence="2 3">
    <name type="scientific">Phytophthora ramorum</name>
    <name type="common">Sudden oak death agent</name>
    <dbReference type="NCBI Taxonomy" id="164328"/>
    <lineage>
        <taxon>Eukaryota</taxon>
        <taxon>Sar</taxon>
        <taxon>Stramenopiles</taxon>
        <taxon>Oomycota</taxon>
        <taxon>Peronosporomycetes</taxon>
        <taxon>Peronosporales</taxon>
        <taxon>Peronosporaceae</taxon>
        <taxon>Phytophthora</taxon>
    </lineage>
</organism>
<dbReference type="HOGENOM" id="CLU_058950_0_0_1"/>
<dbReference type="InterPro" id="IPR042655">
    <property type="entry name" value="LRC72"/>
</dbReference>
<dbReference type="SUPFAM" id="SSF52058">
    <property type="entry name" value="L domain-like"/>
    <property type="match status" value="1"/>
</dbReference>
<protein>
    <recommendedName>
        <fullName evidence="4">U2A'/phosphoprotein 32 family A C-terminal domain-containing protein</fullName>
    </recommendedName>
</protein>
<dbReference type="Pfam" id="PF14580">
    <property type="entry name" value="LRR_9"/>
    <property type="match status" value="1"/>
</dbReference>
<dbReference type="AlphaFoldDB" id="H3GNS2"/>
<proteinExistence type="predicted"/>